<dbReference type="SUPFAM" id="SSF46785">
    <property type="entry name" value="Winged helix' DNA-binding domain"/>
    <property type="match status" value="1"/>
</dbReference>
<dbReference type="PROSITE" id="PS00738">
    <property type="entry name" value="ADOHCYASE_1"/>
    <property type="match status" value="1"/>
</dbReference>
<dbReference type="InterPro" id="IPR000043">
    <property type="entry name" value="Adenosylhomocysteinase-like"/>
</dbReference>
<dbReference type="InterPro" id="IPR001845">
    <property type="entry name" value="HTH_ArsR_DNA-bd_dom"/>
</dbReference>
<evidence type="ECO:0000256" key="3">
    <source>
        <dbReference type="ARBA" id="ARBA00022563"/>
    </source>
</evidence>
<proteinExistence type="inferred from homology"/>
<feature type="domain" description="HTH arsR-type" evidence="8">
    <location>
        <begin position="12"/>
        <end position="118"/>
    </location>
</feature>
<keyword evidence="10" id="KW-1185">Reference proteome</keyword>
<keyword evidence="5 6" id="KW-0520">NAD</keyword>
<gene>
    <name evidence="9" type="primary">ahcY</name>
    <name evidence="9" type="ORF">SNEC2469_LOCUS25072</name>
</gene>
<keyword evidence="3 6" id="KW-0554">One-carbon metabolism</keyword>
<evidence type="ECO:0000256" key="2">
    <source>
        <dbReference type="ARBA" id="ARBA00022490"/>
    </source>
</evidence>
<evidence type="ECO:0000256" key="7">
    <source>
        <dbReference type="RuleBase" id="RU004166"/>
    </source>
</evidence>
<dbReference type="InterPro" id="IPR020082">
    <property type="entry name" value="S-Ado-L-homoCys_hydrolase_CS"/>
</dbReference>
<dbReference type="SUPFAM" id="SSF51735">
    <property type="entry name" value="NAD(P)-binding Rossmann-fold domains"/>
    <property type="match status" value="1"/>
</dbReference>
<dbReference type="CDD" id="cd02440">
    <property type="entry name" value="AdoMet_MTases"/>
    <property type="match status" value="1"/>
</dbReference>
<dbReference type="FunFam" id="3.40.50.1480:FF:000006">
    <property type="entry name" value="Adenosylhomocysteinase"/>
    <property type="match status" value="1"/>
</dbReference>
<organism evidence="9 10">
    <name type="scientific">Symbiodinium necroappetens</name>
    <dbReference type="NCBI Taxonomy" id="1628268"/>
    <lineage>
        <taxon>Eukaryota</taxon>
        <taxon>Sar</taxon>
        <taxon>Alveolata</taxon>
        <taxon>Dinophyceae</taxon>
        <taxon>Suessiales</taxon>
        <taxon>Symbiodiniaceae</taxon>
        <taxon>Symbiodinium</taxon>
    </lineage>
</organism>
<reference evidence="9" key="1">
    <citation type="submission" date="2021-02" db="EMBL/GenBank/DDBJ databases">
        <authorList>
            <person name="Dougan E. K."/>
            <person name="Rhodes N."/>
            <person name="Thang M."/>
            <person name="Chan C."/>
        </authorList>
    </citation>
    <scope>NUCLEOTIDE SEQUENCE</scope>
</reference>
<comment type="caution">
    <text evidence="9">The sequence shown here is derived from an EMBL/GenBank/DDBJ whole genome shotgun (WGS) entry which is preliminary data.</text>
</comment>
<dbReference type="InterPro" id="IPR015878">
    <property type="entry name" value="Ado_hCys_hydrolase_NAD-bd"/>
</dbReference>
<dbReference type="SMART" id="SM00996">
    <property type="entry name" value="AdoHcyase"/>
    <property type="match status" value="1"/>
</dbReference>
<dbReference type="Pfam" id="PF08241">
    <property type="entry name" value="Methyltransf_11"/>
    <property type="match status" value="1"/>
</dbReference>
<dbReference type="CDD" id="cd00090">
    <property type="entry name" value="HTH_ARSR"/>
    <property type="match status" value="1"/>
</dbReference>
<dbReference type="Gene3D" id="3.40.50.150">
    <property type="entry name" value="Vaccinia Virus protein VP39"/>
    <property type="match status" value="1"/>
</dbReference>
<dbReference type="OrthoDB" id="10007170at2759"/>
<dbReference type="Pfam" id="PF01022">
    <property type="entry name" value="HTH_5"/>
    <property type="match status" value="1"/>
</dbReference>
<dbReference type="PROSITE" id="PS50987">
    <property type="entry name" value="HTH_ARSR_2"/>
    <property type="match status" value="1"/>
</dbReference>
<dbReference type="NCBIfam" id="TIGR00936">
    <property type="entry name" value="ahcY"/>
    <property type="match status" value="1"/>
</dbReference>
<dbReference type="Gene3D" id="3.40.50.720">
    <property type="entry name" value="NAD(P)-binding Rossmann-like Domain"/>
    <property type="match status" value="1"/>
</dbReference>
<dbReference type="InterPro" id="IPR011991">
    <property type="entry name" value="ArsR-like_HTH"/>
</dbReference>
<dbReference type="NCBIfam" id="NF004005">
    <property type="entry name" value="PRK05476.2-3"/>
    <property type="match status" value="1"/>
</dbReference>
<protein>
    <recommendedName>
        <fullName evidence="6">Adenosylhomocysteinase</fullName>
        <ecNumber evidence="6">3.13.2.1</ecNumber>
    </recommendedName>
</protein>
<comment type="catalytic activity">
    <reaction evidence="6">
        <text>S-adenosyl-L-homocysteine + H2O = L-homocysteine + adenosine</text>
        <dbReference type="Rhea" id="RHEA:21708"/>
        <dbReference type="ChEBI" id="CHEBI:15377"/>
        <dbReference type="ChEBI" id="CHEBI:16335"/>
        <dbReference type="ChEBI" id="CHEBI:57856"/>
        <dbReference type="ChEBI" id="CHEBI:58199"/>
        <dbReference type="EC" id="3.13.2.1"/>
    </reaction>
</comment>
<evidence type="ECO:0000256" key="4">
    <source>
        <dbReference type="ARBA" id="ARBA00022801"/>
    </source>
</evidence>
<dbReference type="GO" id="GO:0004013">
    <property type="term" value="F:adenosylhomocysteinase activity"/>
    <property type="evidence" value="ECO:0007669"/>
    <property type="project" value="UniProtKB-EC"/>
</dbReference>
<evidence type="ECO:0000259" key="8">
    <source>
        <dbReference type="PROSITE" id="PS50987"/>
    </source>
</evidence>
<dbReference type="Gene3D" id="3.40.50.1480">
    <property type="entry name" value="Adenosylhomocysteinase-like"/>
    <property type="match status" value="1"/>
</dbReference>
<dbReference type="FunFam" id="3.40.50.1480:FF:000007">
    <property type="entry name" value="Adenosylhomocysteinase"/>
    <property type="match status" value="1"/>
</dbReference>
<keyword evidence="4 6" id="KW-0378">Hydrolase</keyword>
<dbReference type="EC" id="3.13.2.1" evidence="6"/>
<dbReference type="NCBIfam" id="NF033788">
    <property type="entry name" value="HTH_metalloreg"/>
    <property type="match status" value="1"/>
</dbReference>
<dbReference type="SUPFAM" id="SSF53335">
    <property type="entry name" value="S-adenosyl-L-methionine-dependent methyltransferases"/>
    <property type="match status" value="1"/>
</dbReference>
<dbReference type="PANTHER" id="PTHR23420:SF0">
    <property type="entry name" value="ADENOSYLHOMOCYSTEINASE"/>
    <property type="match status" value="1"/>
</dbReference>
<comment type="cofactor">
    <cofactor evidence="6">
        <name>NAD(+)</name>
        <dbReference type="ChEBI" id="CHEBI:57540"/>
    </cofactor>
    <text evidence="6">Binds 1 NAD(+) per subunit.</text>
</comment>
<keyword evidence="2" id="KW-0963">Cytoplasm</keyword>
<dbReference type="UniPathway" id="UPA00314">
    <property type="reaction ID" value="UER00076"/>
</dbReference>
<evidence type="ECO:0000313" key="10">
    <source>
        <dbReference type="Proteomes" id="UP000601435"/>
    </source>
</evidence>
<dbReference type="PROSITE" id="PS00739">
    <property type="entry name" value="ADOHCYASE_2"/>
    <property type="match status" value="1"/>
</dbReference>
<sequence length="717" mass="79598">MRRSRNPDQAKSANIAAVDVVRLSKALGDHLRTQILAVLAQNSFAVLELCSIFDKPQPALSHHLKKLADAGLVNRRQEGTSVFYQRAHAEDPLTQAAFACIDSQTLAGELLHNVQQIYQQRVQRSAHFFAHQADALAQQTALICAPEVYINTVLDCLRNHSHLPVHNALEIGPGNGALMLALAPMCKRITGIDNAAEMLSEARKNLHHLKNVTLLEQDFSTMQDTQRFDFIAAAMVLHHIPAPAEFFKQARALMKDQSLLVETDMTDYKVADISLAEYGRKEISMAEAEMPALMSLRNTYMDQQPLAGAKIIGCIHMTIQTAVLIETLTALGAEVRWSSCNIFSTQDHAAAAMAQSGVPVFAWKGETEEEYEWCIQQTILKDGKPWDANLLLDDGGDLTQIIHNEYPQMLKTIHGISEETTTGVHRLLEMMREDQLKVPAINVNDAITKSKNDNRYGCRHSLNDAVKRATDMLMAGKRALVVGYGDVGKGSAQSLRQEGMIVRVSEIDPICAMQACMDGYEVVSAYKNGINTGRTEDIDMRLMQDTDLIVTCTGNADVCDAAMLQTIKSGAVVCNIGHFDNEIDTAYMRKNWRWDKVKDQVHQIFRSDDRFDYIVLLSEGRLVNLGNATGHPSRIMDGSFANQVLAQMHLFEQAWADQPENQRAPITVEVLPKKLDEEVAALMVKGFGGVVTQLTDTQAKYIGVTTEGPFKPESYKY</sequence>
<comment type="pathway">
    <text evidence="6">Amino-acid biosynthesis; L-homocysteine biosynthesis; L-homocysteine from S-adenosyl-L-homocysteine: step 1/1.</text>
</comment>
<dbReference type="InterPro" id="IPR029063">
    <property type="entry name" value="SAM-dependent_MTases_sf"/>
</dbReference>
<dbReference type="GO" id="GO:0003700">
    <property type="term" value="F:DNA-binding transcription factor activity"/>
    <property type="evidence" value="ECO:0007669"/>
    <property type="project" value="InterPro"/>
</dbReference>
<dbReference type="Pfam" id="PF00670">
    <property type="entry name" value="AdoHcyase_NAD"/>
    <property type="match status" value="1"/>
</dbReference>
<dbReference type="CDD" id="cd00401">
    <property type="entry name" value="SAHH"/>
    <property type="match status" value="1"/>
</dbReference>
<dbReference type="InterPro" id="IPR013216">
    <property type="entry name" value="Methyltransf_11"/>
</dbReference>
<dbReference type="GO" id="GO:0008757">
    <property type="term" value="F:S-adenosylmethionine-dependent methyltransferase activity"/>
    <property type="evidence" value="ECO:0007669"/>
    <property type="project" value="InterPro"/>
</dbReference>
<evidence type="ECO:0000313" key="9">
    <source>
        <dbReference type="EMBL" id="CAE7835124.1"/>
    </source>
</evidence>
<dbReference type="Pfam" id="PF05221">
    <property type="entry name" value="AdoHcyase"/>
    <property type="match status" value="1"/>
</dbReference>
<dbReference type="GO" id="GO:0005829">
    <property type="term" value="C:cytosol"/>
    <property type="evidence" value="ECO:0007669"/>
    <property type="project" value="TreeGrafter"/>
</dbReference>
<dbReference type="PRINTS" id="PR00778">
    <property type="entry name" value="HTHARSR"/>
</dbReference>
<dbReference type="EMBL" id="CAJNJA010049029">
    <property type="protein sequence ID" value="CAE7835124.1"/>
    <property type="molecule type" value="Genomic_DNA"/>
</dbReference>
<evidence type="ECO:0000256" key="1">
    <source>
        <dbReference type="ARBA" id="ARBA00007122"/>
    </source>
</evidence>
<dbReference type="GO" id="GO:0033353">
    <property type="term" value="P:S-adenosylmethionine cycle"/>
    <property type="evidence" value="ECO:0007669"/>
    <property type="project" value="TreeGrafter"/>
</dbReference>
<evidence type="ECO:0000256" key="5">
    <source>
        <dbReference type="ARBA" id="ARBA00023027"/>
    </source>
</evidence>
<evidence type="ECO:0000256" key="6">
    <source>
        <dbReference type="RuleBase" id="RU000548"/>
    </source>
</evidence>
<dbReference type="InterPro" id="IPR042172">
    <property type="entry name" value="Adenosylhomocyst_ase-like_sf"/>
</dbReference>
<name>A0A812ZMG3_9DINO</name>
<dbReference type="Proteomes" id="UP000601435">
    <property type="component" value="Unassembled WGS sequence"/>
</dbReference>
<dbReference type="SMART" id="SM00997">
    <property type="entry name" value="AdoHcyase_NAD"/>
    <property type="match status" value="1"/>
</dbReference>
<dbReference type="HAMAP" id="MF_00563">
    <property type="entry name" value="AdoHcyase"/>
    <property type="match status" value="1"/>
</dbReference>
<dbReference type="SMART" id="SM00418">
    <property type="entry name" value="HTH_ARSR"/>
    <property type="match status" value="1"/>
</dbReference>
<dbReference type="Gene3D" id="1.10.10.10">
    <property type="entry name" value="Winged helix-like DNA-binding domain superfamily/Winged helix DNA-binding domain"/>
    <property type="match status" value="1"/>
</dbReference>
<dbReference type="SUPFAM" id="SSF52283">
    <property type="entry name" value="Formate/glycerate dehydrogenase catalytic domain-like"/>
    <property type="match status" value="1"/>
</dbReference>
<dbReference type="InterPro" id="IPR036390">
    <property type="entry name" value="WH_DNA-bd_sf"/>
</dbReference>
<dbReference type="GO" id="GO:0006730">
    <property type="term" value="P:one-carbon metabolic process"/>
    <property type="evidence" value="ECO:0007669"/>
    <property type="project" value="UniProtKB-KW"/>
</dbReference>
<dbReference type="InterPro" id="IPR036388">
    <property type="entry name" value="WH-like_DNA-bd_sf"/>
</dbReference>
<comment type="similarity">
    <text evidence="1 7">Belongs to the adenosylhomocysteinase family.</text>
</comment>
<dbReference type="PANTHER" id="PTHR23420">
    <property type="entry name" value="ADENOSYLHOMOCYSTEINASE"/>
    <property type="match status" value="1"/>
</dbReference>
<dbReference type="AlphaFoldDB" id="A0A812ZMG3"/>
<accession>A0A812ZMG3</accession>
<dbReference type="InterPro" id="IPR036291">
    <property type="entry name" value="NAD(P)-bd_dom_sf"/>
</dbReference>